<comment type="subcellular location">
    <subcellularLocation>
        <location evidence="1">Cell outer membrane</location>
    </subcellularLocation>
</comment>
<dbReference type="PROSITE" id="PS51257">
    <property type="entry name" value="PROKAR_LIPOPROTEIN"/>
    <property type="match status" value="1"/>
</dbReference>
<keyword evidence="3" id="KW-0732">Signal</keyword>
<keyword evidence="4" id="KW-0472">Membrane</keyword>
<evidence type="ECO:0000259" key="6">
    <source>
        <dbReference type="Pfam" id="PF07980"/>
    </source>
</evidence>
<evidence type="ECO:0000256" key="3">
    <source>
        <dbReference type="ARBA" id="ARBA00022729"/>
    </source>
</evidence>
<accession>A0ABZ0W9U8</accession>
<dbReference type="Proteomes" id="UP001325680">
    <property type="component" value="Chromosome"/>
</dbReference>
<dbReference type="InterPro" id="IPR012944">
    <property type="entry name" value="SusD_RagB_dom"/>
</dbReference>
<evidence type="ECO:0000256" key="1">
    <source>
        <dbReference type="ARBA" id="ARBA00004442"/>
    </source>
</evidence>
<keyword evidence="5" id="KW-0998">Cell outer membrane</keyword>
<comment type="similarity">
    <text evidence="2">Belongs to the SusD family.</text>
</comment>
<sequence>MKYLIVKKNYLLLAMLVVFGISACKKIEDLVMIRDPLAIDAGIWDDEASIQYLLNDSYQFIMPNFIYEYTGNNYGMHLVSDENYYSANDNWGKKYFNFNGFLQPDECRYVANKYAGANYGENRYFDIAKVNLGIKNLPGSIIPDADKKSLLGQFYALRGMAYMGLTKIYGGMPLVLEPQSPGVLTLKGREKASVMFESIVRDYDSAMANLKDVVWTGPEGSWGDQDIHRGKFNPTAVAALKAKALLWWASPLFNPGEGAHPERWQAAHKAAQEAYNIALAAGYGLMSNYSAIFQVEGAANKEAILVRSYSSTQYRKFHAVESRSRPGSEGGSPNDVYNPSQQMINAYLMKDGRPRTNASSEYPYNDTIFWANRDPRFDATIAFNGSVWPLSAKTNRRQWTYAGARVDGQNESAKPFYVKRFTMPNLARTSVAAANDVGGSGMDWIEIRLAEVMMDYAETANETGDITTAKDMVRQIRKRAGVVQGDMDYGLTLATNKEQMRELIMNERMVEFAFEGKRNDDLRRTRRMHQLEGTLGQMVQMQFQLGLNKDSIEAPIGENDLGISPTSLRRDTLDFYNPASVIKWFRYPYVYNPPSGNGAFAMPEEYYFFPLSNQFLNSTPLLEQTIGWSGGIFDPL</sequence>
<dbReference type="InterPro" id="IPR011990">
    <property type="entry name" value="TPR-like_helical_dom_sf"/>
</dbReference>
<reference evidence="7 8" key="1">
    <citation type="submission" date="2023-12" db="EMBL/GenBank/DDBJ databases">
        <title>Genome sequencing and assembly of bacterial species from a model synthetic community.</title>
        <authorList>
            <person name="Hogle S.L."/>
        </authorList>
    </citation>
    <scope>NUCLEOTIDE SEQUENCE [LARGE SCALE GENOMIC DNA]</scope>
    <source>
        <strain evidence="7 8">HAMBI_3031</strain>
    </source>
</reference>
<protein>
    <submittedName>
        <fullName evidence="7">RagB/SusD family nutrient uptake outer membrane protein</fullName>
    </submittedName>
</protein>
<gene>
    <name evidence="7" type="ORF">U0035_03765</name>
</gene>
<evidence type="ECO:0000313" key="7">
    <source>
        <dbReference type="EMBL" id="WQD39267.1"/>
    </source>
</evidence>
<dbReference type="Gene3D" id="1.25.40.390">
    <property type="match status" value="1"/>
</dbReference>
<evidence type="ECO:0000256" key="2">
    <source>
        <dbReference type="ARBA" id="ARBA00006275"/>
    </source>
</evidence>
<evidence type="ECO:0000313" key="8">
    <source>
        <dbReference type="Proteomes" id="UP001325680"/>
    </source>
</evidence>
<evidence type="ECO:0000256" key="5">
    <source>
        <dbReference type="ARBA" id="ARBA00023237"/>
    </source>
</evidence>
<keyword evidence="8" id="KW-1185">Reference proteome</keyword>
<evidence type="ECO:0000256" key="4">
    <source>
        <dbReference type="ARBA" id="ARBA00023136"/>
    </source>
</evidence>
<dbReference type="EMBL" id="CP139960">
    <property type="protein sequence ID" value="WQD39267.1"/>
    <property type="molecule type" value="Genomic_DNA"/>
</dbReference>
<name>A0ABZ0W9U8_9BACT</name>
<feature type="domain" description="RagB/SusD" evidence="6">
    <location>
        <begin position="301"/>
        <end position="628"/>
    </location>
</feature>
<dbReference type="RefSeq" id="WP_114792804.1">
    <property type="nucleotide sequence ID" value="NZ_CP139960.1"/>
</dbReference>
<proteinExistence type="inferred from homology"/>
<dbReference type="SUPFAM" id="SSF48452">
    <property type="entry name" value="TPR-like"/>
    <property type="match status" value="1"/>
</dbReference>
<dbReference type="Pfam" id="PF07980">
    <property type="entry name" value="SusD_RagB"/>
    <property type="match status" value="1"/>
</dbReference>
<organism evidence="7 8">
    <name type="scientific">Niabella yanshanensis</name>
    <dbReference type="NCBI Taxonomy" id="577386"/>
    <lineage>
        <taxon>Bacteria</taxon>
        <taxon>Pseudomonadati</taxon>
        <taxon>Bacteroidota</taxon>
        <taxon>Chitinophagia</taxon>
        <taxon>Chitinophagales</taxon>
        <taxon>Chitinophagaceae</taxon>
        <taxon>Niabella</taxon>
    </lineage>
</organism>